<feature type="repeat" description="ANK" evidence="12">
    <location>
        <begin position="938"/>
        <end position="970"/>
    </location>
</feature>
<feature type="repeat" description="PPR" evidence="13">
    <location>
        <begin position="90"/>
        <end position="124"/>
    </location>
</feature>
<comment type="similarity">
    <text evidence="2">Belongs to the PPR family. P subfamily.</text>
</comment>
<keyword evidence="12" id="KW-0040">ANK repeat</keyword>
<accession>A0A498J9S0</accession>
<evidence type="ECO:0000256" key="7">
    <source>
        <dbReference type="ARBA" id="ARBA00022833"/>
    </source>
</evidence>
<keyword evidence="4" id="KW-0479">Metal-binding</keyword>
<keyword evidence="15" id="KW-0472">Membrane</keyword>
<keyword evidence="7" id="KW-0862">Zinc</keyword>
<feature type="repeat" description="PPR" evidence="13">
    <location>
        <begin position="264"/>
        <end position="298"/>
    </location>
</feature>
<evidence type="ECO:0000256" key="1">
    <source>
        <dbReference type="ARBA" id="ARBA00004123"/>
    </source>
</evidence>
<keyword evidence="20" id="KW-1185">Reference proteome</keyword>
<gene>
    <name evidence="19" type="ORF">DVH24_020490</name>
</gene>
<evidence type="ECO:0000256" key="6">
    <source>
        <dbReference type="ARBA" id="ARBA00022771"/>
    </source>
</evidence>
<evidence type="ECO:0000256" key="13">
    <source>
        <dbReference type="PROSITE-ProRule" id="PRU00708"/>
    </source>
</evidence>
<dbReference type="PANTHER" id="PTHR46128">
    <property type="entry name" value="MITOCHONDRIAL GROUP I INTRON SPLICING FACTOR CCM1"/>
    <property type="match status" value="1"/>
</dbReference>
<dbReference type="SUPFAM" id="SSF57903">
    <property type="entry name" value="FYVE/PHD zinc finger"/>
    <property type="match status" value="1"/>
</dbReference>
<dbReference type="Gene3D" id="3.30.40.10">
    <property type="entry name" value="Zinc/RING finger domain, C3HC4 (zinc finger)"/>
    <property type="match status" value="1"/>
</dbReference>
<dbReference type="Pfam" id="PF12165">
    <property type="entry name" value="Alfin"/>
    <property type="match status" value="1"/>
</dbReference>
<dbReference type="EMBL" id="RDQH01000334">
    <property type="protein sequence ID" value="RXH91467.1"/>
    <property type="molecule type" value="Genomic_DNA"/>
</dbReference>
<dbReference type="CDD" id="cd15613">
    <property type="entry name" value="PHD_AL_plant"/>
    <property type="match status" value="1"/>
</dbReference>
<dbReference type="Pfam" id="PF13962">
    <property type="entry name" value="PGG"/>
    <property type="match status" value="1"/>
</dbReference>
<evidence type="ECO:0000256" key="11">
    <source>
        <dbReference type="ARBA" id="ARBA00023242"/>
    </source>
</evidence>
<feature type="repeat" description="PPR" evidence="13">
    <location>
        <begin position="125"/>
        <end position="155"/>
    </location>
</feature>
<feature type="repeat" description="PPR" evidence="13">
    <location>
        <begin position="438"/>
        <end position="473"/>
    </location>
</feature>
<keyword evidence="15" id="KW-0812">Transmembrane</keyword>
<dbReference type="SUPFAM" id="SSF81901">
    <property type="entry name" value="HCP-like"/>
    <property type="match status" value="1"/>
</dbReference>
<feature type="repeat" description="PPR" evidence="13">
    <location>
        <begin position="157"/>
        <end position="192"/>
    </location>
</feature>
<feature type="transmembrane region" description="Helical" evidence="15">
    <location>
        <begin position="1250"/>
        <end position="1273"/>
    </location>
</feature>
<evidence type="ECO:0000259" key="17">
    <source>
        <dbReference type="Pfam" id="PF12165"/>
    </source>
</evidence>
<keyword evidence="10" id="KW-0804">Transcription</keyword>
<dbReference type="InterPro" id="IPR021998">
    <property type="entry name" value="Alfin_N"/>
</dbReference>
<feature type="compositionally biased region" description="Acidic residues" evidence="14">
    <location>
        <begin position="780"/>
        <end position="795"/>
    </location>
</feature>
<evidence type="ECO:0000256" key="12">
    <source>
        <dbReference type="PROSITE-ProRule" id="PRU00023"/>
    </source>
</evidence>
<dbReference type="Pfam" id="PF00628">
    <property type="entry name" value="PHD"/>
    <property type="match status" value="1"/>
</dbReference>
<dbReference type="GO" id="GO:0008270">
    <property type="term" value="F:zinc ion binding"/>
    <property type="evidence" value="ECO:0007669"/>
    <property type="project" value="UniProtKB-KW"/>
</dbReference>
<feature type="domain" description="PHD-type" evidence="16">
    <location>
        <begin position="800"/>
        <end position="838"/>
    </location>
</feature>
<keyword evidence="15" id="KW-1133">Transmembrane helix</keyword>
<evidence type="ECO:0000256" key="15">
    <source>
        <dbReference type="SAM" id="Phobius"/>
    </source>
</evidence>
<dbReference type="InterPro" id="IPR050872">
    <property type="entry name" value="PPR_P_subfamily"/>
</dbReference>
<dbReference type="SMART" id="SM00248">
    <property type="entry name" value="ANK"/>
    <property type="match status" value="6"/>
</dbReference>
<organism evidence="19 20">
    <name type="scientific">Malus domestica</name>
    <name type="common">Apple</name>
    <name type="synonym">Pyrus malus</name>
    <dbReference type="NCBI Taxonomy" id="3750"/>
    <lineage>
        <taxon>Eukaryota</taxon>
        <taxon>Viridiplantae</taxon>
        <taxon>Streptophyta</taxon>
        <taxon>Embryophyta</taxon>
        <taxon>Tracheophyta</taxon>
        <taxon>Spermatophyta</taxon>
        <taxon>Magnoliopsida</taxon>
        <taxon>eudicotyledons</taxon>
        <taxon>Gunneridae</taxon>
        <taxon>Pentapetalae</taxon>
        <taxon>rosids</taxon>
        <taxon>fabids</taxon>
        <taxon>Rosales</taxon>
        <taxon>Rosaceae</taxon>
        <taxon>Amygdaloideae</taxon>
        <taxon>Maleae</taxon>
        <taxon>Malus</taxon>
    </lineage>
</organism>
<dbReference type="InterPro" id="IPR011990">
    <property type="entry name" value="TPR-like_helical_dom_sf"/>
</dbReference>
<keyword evidence="5" id="KW-0677">Repeat</keyword>
<dbReference type="Proteomes" id="UP000290289">
    <property type="component" value="Chromosome 8"/>
</dbReference>
<feature type="repeat" description="PPR" evidence="13">
    <location>
        <begin position="193"/>
        <end position="227"/>
    </location>
</feature>
<evidence type="ECO:0000256" key="4">
    <source>
        <dbReference type="ARBA" id="ARBA00022723"/>
    </source>
</evidence>
<dbReference type="Gene3D" id="1.25.40.20">
    <property type="entry name" value="Ankyrin repeat-containing domain"/>
    <property type="match status" value="1"/>
</dbReference>
<reference evidence="19 20" key="1">
    <citation type="submission" date="2018-10" db="EMBL/GenBank/DDBJ databases">
        <title>A high-quality apple genome assembly.</title>
        <authorList>
            <person name="Hu J."/>
        </authorList>
    </citation>
    <scope>NUCLEOTIDE SEQUENCE [LARGE SCALE GENOMIC DNA]</scope>
    <source>
        <strain evidence="20">cv. HFTH1</strain>
        <tissue evidence="19">Young leaf</tissue>
    </source>
</reference>
<feature type="repeat" description="PPR" evidence="13">
    <location>
        <begin position="403"/>
        <end position="437"/>
    </location>
</feature>
<feature type="domain" description="PGG" evidence="18">
    <location>
        <begin position="1152"/>
        <end position="1273"/>
    </location>
</feature>
<dbReference type="InterPro" id="IPR013083">
    <property type="entry name" value="Znf_RING/FYVE/PHD"/>
</dbReference>
<evidence type="ECO:0000259" key="18">
    <source>
        <dbReference type="Pfam" id="PF13962"/>
    </source>
</evidence>
<dbReference type="InterPro" id="IPR002110">
    <property type="entry name" value="Ankyrin_rpt"/>
</dbReference>
<dbReference type="InterPro" id="IPR011011">
    <property type="entry name" value="Znf_FYVE_PHD"/>
</dbReference>
<keyword evidence="11" id="KW-0539">Nucleus</keyword>
<feature type="transmembrane region" description="Helical" evidence="15">
    <location>
        <begin position="1216"/>
        <end position="1238"/>
    </location>
</feature>
<evidence type="ECO:0000313" key="19">
    <source>
        <dbReference type="EMBL" id="RXH91467.1"/>
    </source>
</evidence>
<dbReference type="GO" id="GO:0006325">
    <property type="term" value="P:chromatin organization"/>
    <property type="evidence" value="ECO:0007669"/>
    <property type="project" value="UniProtKB-KW"/>
</dbReference>
<evidence type="ECO:0000256" key="8">
    <source>
        <dbReference type="ARBA" id="ARBA00022853"/>
    </source>
</evidence>
<feature type="region of interest" description="Disordered" evidence="14">
    <location>
        <begin position="741"/>
        <end position="795"/>
    </location>
</feature>
<evidence type="ECO:0000256" key="5">
    <source>
        <dbReference type="ARBA" id="ARBA00022737"/>
    </source>
</evidence>
<comment type="subcellular location">
    <subcellularLocation>
        <location evidence="1">Nucleus</location>
    </subcellularLocation>
</comment>
<feature type="transmembrane region" description="Helical" evidence="15">
    <location>
        <begin position="1293"/>
        <end position="1315"/>
    </location>
</feature>
<dbReference type="SUPFAM" id="SSF48403">
    <property type="entry name" value="Ankyrin repeat"/>
    <property type="match status" value="1"/>
</dbReference>
<proteinExistence type="inferred from homology"/>
<feature type="repeat" description="ANK" evidence="12">
    <location>
        <begin position="1043"/>
        <end position="1076"/>
    </location>
</feature>
<evidence type="ECO:0000256" key="2">
    <source>
        <dbReference type="ARBA" id="ARBA00007626"/>
    </source>
</evidence>
<feature type="repeat" description="PPR" evidence="13">
    <location>
        <begin position="334"/>
        <end position="368"/>
    </location>
</feature>
<dbReference type="Pfam" id="PF13812">
    <property type="entry name" value="PPR_3"/>
    <property type="match status" value="1"/>
</dbReference>
<comment type="caution">
    <text evidence="19">The sequence shown here is derived from an EMBL/GenBank/DDBJ whole genome shotgun (WGS) entry which is preliminary data.</text>
</comment>
<keyword evidence="9" id="KW-0805">Transcription regulation</keyword>
<dbReference type="Pfam" id="PF13041">
    <property type="entry name" value="PPR_2"/>
    <property type="match status" value="3"/>
</dbReference>
<dbReference type="PROSITE" id="PS51375">
    <property type="entry name" value="PPR"/>
    <property type="match status" value="12"/>
</dbReference>
<evidence type="ECO:0000256" key="3">
    <source>
        <dbReference type="ARBA" id="ARBA00010445"/>
    </source>
</evidence>
<protein>
    <submittedName>
        <fullName evidence="19">Uncharacterized protein</fullName>
    </submittedName>
</protein>
<feature type="repeat" description="PPR" evidence="13">
    <location>
        <begin position="299"/>
        <end position="333"/>
    </location>
</feature>
<dbReference type="InterPro" id="IPR019787">
    <property type="entry name" value="Znf_PHD-finger"/>
</dbReference>
<dbReference type="PANTHER" id="PTHR46128:SF73">
    <property type="entry name" value="CRIB DOMAIN-CONTAINING PROTEIN"/>
    <property type="match status" value="1"/>
</dbReference>
<dbReference type="STRING" id="3750.A0A498J9S0"/>
<evidence type="ECO:0000256" key="10">
    <source>
        <dbReference type="ARBA" id="ARBA00023163"/>
    </source>
</evidence>
<dbReference type="PROSITE" id="PS50297">
    <property type="entry name" value="ANK_REP_REGION"/>
    <property type="match status" value="2"/>
</dbReference>
<feature type="repeat" description="PPR" evidence="13">
    <location>
        <begin position="54"/>
        <end position="84"/>
    </location>
</feature>
<feature type="repeat" description="PPR" evidence="13">
    <location>
        <begin position="22"/>
        <end position="52"/>
    </location>
</feature>
<feature type="domain" description="Alfin N-terminal" evidence="17">
    <location>
        <begin position="608"/>
        <end position="735"/>
    </location>
</feature>
<sequence>MGSVREAMKCMSEMKKQDCEPNMFTYNALIHGFFNNGDTKSTQKVFDEMTCKRDIITYNTMIHGFCKTSDFDSARQVLGRMRENKDCLPDMVTYTTLIDGYYKKGELEEAMKCMSETEKQGSEPNQISYSILIHCLCKKVDVKNAQKMFNEMICEPNVITYNTMIHGFFKMGDFDSARRVLVRMTESRDCLPDRITCTILIDGYCKKGKSEGAMKCMYEMEMHGCEPDVITYSTMIHGFCRKGNFDSAWRVLGQRRESKDCLPDSVTYTTLIDGYCKKGKLEKAMKCMSEMEKLGCEPNLFGYNALIHGLCLSGQIGEVKEMVTKMRLHCVKDDMVTHMTILKGLCIEGRPDTATKHLKDIVSLGMKPEVAYVVIINEYRKLRKPDGAISLLKEINMRGLELSVSCFNRLLRVLVENGEPERAIFPLKEMHQMGCSPNFFSYNTVICSLCDMRGRMGEVEELVRDMLGNGHELRTNLYGCIIKGYCEDGNVNMAVQTFCGTLDNNNIFSLERFSILIKELCAKGMVVESERIFDYMSKKCTVVDVDSYRRVVDEHLCLSGRRKEALDKVKYFPTFPSHFFPLTLSLSLSLSLRNCEHMDGGAPYNPRTVEEVFRDFKGRRAGMIKALTTEVEDFFQQCDPEKENLCLYGFPSEQWEVNLPAEEVPPELPEPALGINFARDGMQEKDWLSLVAVHSDAWLLAVAFYFGARFGFDKADRKRLFNMINELPTIFEVVTGTAKKQVKEKSSNSNHGSNRSKSNSKRGSEPQPRYSKALQSKDAEENEEEGLEDEDEDEHGETLCGACGENYASDEFWICCDICEKWFHGKCVKITPARAEHIKHLESFSLKVVPSAQGSRFTQGLGEQNREKVMEKELHRAAVRGSVDALLELLSEDPQILNRTVPSLSDTPLHVASLLGHSAFAEELLSRNPELAAELDSRGSSPLHLAAAKGSVEIVKNLVRVNPDLGFVLDRDGFTPLHLGVIKGRAAVVAELAQVRPAATRVLTQEGESGLHLCVKHHRLEVLKVLVESIGRDDEFVNWRDGDGNTVLHVAVAKKQLEVIKYLLTNTKMDVNAENAIGFTALDVLTHSTRDLRDLEIKQSLQKAAAPRTNRARFIAFEPEMDSVRVSNSISMQPLMSKKMSVKEIVKKKGIDWLGRKRSSLMVVSSLIATVAFQAALSPPGGVWQDDYLVYSNGTAVERPHNAGQSVMAITEPVQYGQFMILNTIAFLASLSIILLLVSGLPMRRKRWMWFQMVIMWIAITALSGTYFVGLIFMTPDRNRGSYLYYVTQISVLIWLGLMGLVFIGNLIRVIIWLLRMHGYMEEKETDDSLYVDYDDNDEI</sequence>
<dbReference type="InterPro" id="IPR026961">
    <property type="entry name" value="PGG_dom"/>
</dbReference>
<keyword evidence="8" id="KW-0156">Chromatin regulator</keyword>
<evidence type="ECO:0000256" key="14">
    <source>
        <dbReference type="SAM" id="MobiDB-lite"/>
    </source>
</evidence>
<keyword evidence="6" id="KW-0863">Zinc-finger</keyword>
<dbReference type="Pfam" id="PF12796">
    <property type="entry name" value="Ank_2"/>
    <property type="match status" value="2"/>
</dbReference>
<name>A0A498J9S0_MALDO</name>
<dbReference type="FunFam" id="3.30.40.10:FF:000306">
    <property type="entry name" value="PHD finger alfin-like protein"/>
    <property type="match status" value="1"/>
</dbReference>
<dbReference type="GO" id="GO:0006355">
    <property type="term" value="P:regulation of DNA-templated transcription"/>
    <property type="evidence" value="ECO:0007669"/>
    <property type="project" value="InterPro"/>
</dbReference>
<dbReference type="Pfam" id="PF01535">
    <property type="entry name" value="PPR"/>
    <property type="match status" value="2"/>
</dbReference>
<dbReference type="GO" id="GO:0042393">
    <property type="term" value="F:histone binding"/>
    <property type="evidence" value="ECO:0007669"/>
    <property type="project" value="InterPro"/>
</dbReference>
<evidence type="ECO:0000259" key="16">
    <source>
        <dbReference type="Pfam" id="PF00628"/>
    </source>
</evidence>
<feature type="repeat" description="PPR" evidence="13">
    <location>
        <begin position="228"/>
        <end position="263"/>
    </location>
</feature>
<comment type="similarity">
    <text evidence="3">Belongs to the Alfin family.</text>
</comment>
<dbReference type="InterPro" id="IPR044104">
    <property type="entry name" value="PHD_AL_plant"/>
</dbReference>
<evidence type="ECO:0000256" key="9">
    <source>
        <dbReference type="ARBA" id="ARBA00023015"/>
    </source>
</evidence>
<dbReference type="InterPro" id="IPR002885">
    <property type="entry name" value="PPR_rpt"/>
</dbReference>
<feature type="compositionally biased region" description="Low complexity" evidence="14">
    <location>
        <begin position="747"/>
        <end position="757"/>
    </location>
</feature>
<dbReference type="Gene3D" id="1.25.40.10">
    <property type="entry name" value="Tetratricopeptide repeat domain"/>
    <property type="match status" value="5"/>
</dbReference>
<dbReference type="InterPro" id="IPR036770">
    <property type="entry name" value="Ankyrin_rpt-contain_sf"/>
</dbReference>
<evidence type="ECO:0000313" key="20">
    <source>
        <dbReference type="Proteomes" id="UP000290289"/>
    </source>
</evidence>
<dbReference type="NCBIfam" id="TIGR00756">
    <property type="entry name" value="PPR"/>
    <property type="match status" value="7"/>
</dbReference>
<dbReference type="PROSITE" id="PS50088">
    <property type="entry name" value="ANK_REPEAT"/>
    <property type="match status" value="2"/>
</dbReference>
<dbReference type="Pfam" id="PF12854">
    <property type="entry name" value="PPR_1"/>
    <property type="match status" value="3"/>
</dbReference>
<dbReference type="GO" id="GO:0005634">
    <property type="term" value="C:nucleus"/>
    <property type="evidence" value="ECO:0007669"/>
    <property type="project" value="UniProtKB-SubCell"/>
</dbReference>